<reference evidence="3 4" key="1">
    <citation type="submission" date="2018-08" db="EMBL/GenBank/DDBJ databases">
        <title>Bacillus chawlae sp. nov., Bacillus glennii sp. nov., and Bacillus saganii sp. nov. Isolated from the Vehicle Assembly Building at Kennedy Space Center where the Viking Spacecraft were Assembled.</title>
        <authorList>
            <person name="Seuylemezian A."/>
            <person name="Vaishampayan P."/>
        </authorList>
    </citation>
    <scope>NUCLEOTIDE SEQUENCE [LARGE SCALE GENOMIC DNA]</scope>
    <source>
        <strain evidence="3 4">V47-23a</strain>
    </source>
</reference>
<dbReference type="AlphaFoldDB" id="A0A372LTD6"/>
<dbReference type="RefSeq" id="WP_117324932.1">
    <property type="nucleotide sequence ID" value="NZ_QVTE01000004.1"/>
</dbReference>
<feature type="compositionally biased region" description="Acidic residues" evidence="2">
    <location>
        <begin position="274"/>
        <end position="294"/>
    </location>
</feature>
<keyword evidence="4" id="KW-1185">Reference proteome</keyword>
<feature type="region of interest" description="Disordered" evidence="2">
    <location>
        <begin position="274"/>
        <end position="339"/>
    </location>
</feature>
<keyword evidence="1" id="KW-0175">Coiled coil</keyword>
<feature type="coiled-coil region" evidence="1">
    <location>
        <begin position="112"/>
        <end position="139"/>
    </location>
</feature>
<gene>
    <name evidence="3" type="ORF">D0469_01715</name>
</gene>
<name>A0A372LTD6_9BACI</name>
<evidence type="ECO:0000313" key="3">
    <source>
        <dbReference type="EMBL" id="RFU71448.1"/>
    </source>
</evidence>
<evidence type="ECO:0000256" key="1">
    <source>
        <dbReference type="SAM" id="Coils"/>
    </source>
</evidence>
<evidence type="ECO:0000256" key="2">
    <source>
        <dbReference type="SAM" id="MobiDB-lite"/>
    </source>
</evidence>
<accession>A0A372LTD6</accession>
<feature type="compositionally biased region" description="Polar residues" evidence="2">
    <location>
        <begin position="325"/>
        <end position="339"/>
    </location>
</feature>
<sequence>MGRYLNVHEALRILNEHYVTHSIQTVTRWIREGKIIAERTENRKDGWRIDEDDLYEFITDVHPGAVQLIQYYKETNKIVELGEIPHKEIKGTIQPLIEKQAMHEPSQLEDKIKANEKKIQHLETKLENVVKNLELGNKQWQQTDKKFNESIGELILMFQNFSKEINEKIDKVSALQSNSDPGVLAKKFNKSWEVFSNDIFEYEGFDEYRDYESEIKEYYHRIYKDDKIIEACIVEEGKKVECPITGEKAGNPKTLFKKSIPKYLKQIGKLIDIQEGEEEGEGDPTESDPPEGEGVEPKTKNGQPHDDSVEASAHDDRLGEENNDHLTTGQTVDSFSRTV</sequence>
<feature type="compositionally biased region" description="Basic and acidic residues" evidence="2">
    <location>
        <begin position="295"/>
        <end position="324"/>
    </location>
</feature>
<evidence type="ECO:0008006" key="5">
    <source>
        <dbReference type="Google" id="ProtNLM"/>
    </source>
</evidence>
<proteinExistence type="predicted"/>
<comment type="caution">
    <text evidence="3">The sequence shown here is derived from an EMBL/GenBank/DDBJ whole genome shotgun (WGS) entry which is preliminary data.</text>
</comment>
<protein>
    <recommendedName>
        <fullName evidence="5">Helix-turn-helix domain-containing protein</fullName>
    </recommendedName>
</protein>
<dbReference type="OrthoDB" id="2967938at2"/>
<evidence type="ECO:0000313" key="4">
    <source>
        <dbReference type="Proteomes" id="UP000264541"/>
    </source>
</evidence>
<organism evidence="3 4">
    <name type="scientific">Peribacillus saganii</name>
    <dbReference type="NCBI Taxonomy" id="2303992"/>
    <lineage>
        <taxon>Bacteria</taxon>
        <taxon>Bacillati</taxon>
        <taxon>Bacillota</taxon>
        <taxon>Bacilli</taxon>
        <taxon>Bacillales</taxon>
        <taxon>Bacillaceae</taxon>
        <taxon>Peribacillus</taxon>
    </lineage>
</organism>
<dbReference type="EMBL" id="QVTE01000004">
    <property type="protein sequence ID" value="RFU71448.1"/>
    <property type="molecule type" value="Genomic_DNA"/>
</dbReference>
<dbReference type="Proteomes" id="UP000264541">
    <property type="component" value="Unassembled WGS sequence"/>
</dbReference>